<evidence type="ECO:0000256" key="3">
    <source>
        <dbReference type="SAM" id="Phobius"/>
    </source>
</evidence>
<dbReference type="RefSeq" id="WP_130283817.1">
    <property type="nucleotide sequence ID" value="NZ_SGXT01000017.1"/>
</dbReference>
<dbReference type="Proteomes" id="UP000292408">
    <property type="component" value="Unassembled WGS sequence"/>
</dbReference>
<evidence type="ECO:0000313" key="4">
    <source>
        <dbReference type="EMBL" id="RZT58429.1"/>
    </source>
</evidence>
<dbReference type="AlphaFoldDB" id="A0A4V2FMN8"/>
<keyword evidence="5" id="KW-1185">Reference proteome</keyword>
<dbReference type="OrthoDB" id="5125831at2"/>
<dbReference type="InterPro" id="IPR014717">
    <property type="entry name" value="Transl_elong_EF1B/ribsomal_bS6"/>
</dbReference>
<proteinExistence type="predicted"/>
<dbReference type="Gene3D" id="3.30.70.60">
    <property type="match status" value="1"/>
</dbReference>
<evidence type="ECO:0000256" key="2">
    <source>
        <dbReference type="SAM" id="MobiDB-lite"/>
    </source>
</evidence>
<dbReference type="GO" id="GO:0043683">
    <property type="term" value="P:type IV pilus assembly"/>
    <property type="evidence" value="ECO:0007669"/>
    <property type="project" value="InterPro"/>
</dbReference>
<protein>
    <submittedName>
        <fullName evidence="4">Tfp pilus assembly protein PilO</fullName>
    </submittedName>
</protein>
<organism evidence="4 5">
    <name type="scientific">Microcella alkaliphila</name>
    <dbReference type="NCBI Taxonomy" id="279828"/>
    <lineage>
        <taxon>Bacteria</taxon>
        <taxon>Bacillati</taxon>
        <taxon>Actinomycetota</taxon>
        <taxon>Actinomycetes</taxon>
        <taxon>Micrococcales</taxon>
        <taxon>Microbacteriaceae</taxon>
        <taxon>Microcella</taxon>
    </lineage>
</organism>
<comment type="caution">
    <text evidence="4">The sequence shown here is derived from an EMBL/GenBank/DDBJ whole genome shotgun (WGS) entry which is preliminary data.</text>
</comment>
<reference evidence="4 5" key="1">
    <citation type="journal article" date="2015" name="Stand. Genomic Sci.">
        <title>Genomic Encyclopedia of Bacterial and Archaeal Type Strains, Phase III: the genomes of soil and plant-associated and newly described type strains.</title>
        <authorList>
            <person name="Whitman W.B."/>
            <person name="Woyke T."/>
            <person name="Klenk H.P."/>
            <person name="Zhou Y."/>
            <person name="Lilburn T.G."/>
            <person name="Beck B.J."/>
            <person name="De Vos P."/>
            <person name="Vandamme P."/>
            <person name="Eisen J.A."/>
            <person name="Garrity G."/>
            <person name="Hugenholtz P."/>
            <person name="Kyrpides N.C."/>
        </authorList>
    </citation>
    <scope>NUCLEOTIDE SEQUENCE [LARGE SCALE GENOMIC DNA]</scope>
    <source>
        <strain evidence="4 5">AC4r</strain>
    </source>
</reference>
<accession>A0A4V2FMN8</accession>
<evidence type="ECO:0000256" key="1">
    <source>
        <dbReference type="SAM" id="Coils"/>
    </source>
</evidence>
<keyword evidence="3" id="KW-1133">Transmembrane helix</keyword>
<feature type="transmembrane region" description="Helical" evidence="3">
    <location>
        <begin position="6"/>
        <end position="26"/>
    </location>
</feature>
<gene>
    <name evidence="4" type="ORF">EV140_2198</name>
</gene>
<keyword evidence="1" id="KW-0175">Coiled coil</keyword>
<name>A0A4V2FMN8_9MICO</name>
<evidence type="ECO:0000313" key="5">
    <source>
        <dbReference type="Proteomes" id="UP000292408"/>
    </source>
</evidence>
<feature type="coiled-coil region" evidence="1">
    <location>
        <begin position="51"/>
        <end position="78"/>
    </location>
</feature>
<dbReference type="Pfam" id="PF04350">
    <property type="entry name" value="PilO"/>
    <property type="match status" value="1"/>
</dbReference>
<keyword evidence="3" id="KW-0472">Membrane</keyword>
<dbReference type="GO" id="GO:0043107">
    <property type="term" value="P:type IV pilus-dependent motility"/>
    <property type="evidence" value="ECO:0007669"/>
    <property type="project" value="InterPro"/>
</dbReference>
<feature type="region of interest" description="Disordered" evidence="2">
    <location>
        <begin position="186"/>
        <end position="214"/>
    </location>
</feature>
<sequence length="214" mass="22558">MSTLRIWVIGAVLVSLVIAGLGWTLGISPRLDDAARADTERQNVEVVNVGYEATLQELRQLSENLPALEAELDAIRQEIPEGPDLSALLGQLNALAETAGVEISEITADPPLLFPAEIVEEFGVSGLVAVPVRVSATGDPIGLSDFLRSVQFGTRLFLVEQFTLSESGDSGAVNLQGFVFVIPPAGTALPTDEPPANELPAAPSEDGAETETEE</sequence>
<keyword evidence="3" id="KW-0812">Transmembrane</keyword>
<dbReference type="EMBL" id="SGXT01000017">
    <property type="protein sequence ID" value="RZT58429.1"/>
    <property type="molecule type" value="Genomic_DNA"/>
</dbReference>
<dbReference type="InterPro" id="IPR007445">
    <property type="entry name" value="PilO"/>
</dbReference>